<organism evidence="2 3">
    <name type="scientific">Kitasatospora griseola</name>
    <name type="common">Streptomyces griseolosporeus</name>
    <dbReference type="NCBI Taxonomy" id="2064"/>
    <lineage>
        <taxon>Bacteria</taxon>
        <taxon>Bacillati</taxon>
        <taxon>Actinomycetota</taxon>
        <taxon>Actinomycetes</taxon>
        <taxon>Kitasatosporales</taxon>
        <taxon>Streptomycetaceae</taxon>
        <taxon>Kitasatospora</taxon>
    </lineage>
</organism>
<comment type="caution">
    <text evidence="2">The sequence shown here is derived from an EMBL/GenBank/DDBJ whole genome shotgun (WGS) entry which is preliminary data.</text>
</comment>
<evidence type="ECO:0000256" key="1">
    <source>
        <dbReference type="SAM" id="MobiDB-lite"/>
    </source>
</evidence>
<dbReference type="STRING" id="2064.TR51_03510"/>
<feature type="region of interest" description="Disordered" evidence="1">
    <location>
        <begin position="1"/>
        <end position="70"/>
    </location>
</feature>
<sequence>MRAHVQWRDVRGRDTSSDTPGGTRSGHGLAIRWGGPFPGSTHGDGARRTDHAAGGHDAGRDRGDGNNTVAAGPLRAALSATGQSGYTPGALTDARLAFSYDGGATWTDAAVGADHVAVLDHTGATGKAVSLRITLATADGAKVTQTVTDAYAVR</sequence>
<evidence type="ECO:0000313" key="2">
    <source>
        <dbReference type="EMBL" id="KIQ66608.1"/>
    </source>
</evidence>
<feature type="compositionally biased region" description="Basic and acidic residues" evidence="1">
    <location>
        <begin position="44"/>
        <end position="64"/>
    </location>
</feature>
<name>A0A0D0Q676_KITGR</name>
<dbReference type="RefSeq" id="WP_043907904.1">
    <property type="nucleotide sequence ID" value="NZ_JXZB01000001.1"/>
</dbReference>
<accession>A0A0D0Q676</accession>
<gene>
    <name evidence="2" type="ORF">TR51_03510</name>
</gene>
<dbReference type="EMBL" id="JXZB01000001">
    <property type="protein sequence ID" value="KIQ66608.1"/>
    <property type="molecule type" value="Genomic_DNA"/>
</dbReference>
<proteinExistence type="predicted"/>
<feature type="compositionally biased region" description="Basic and acidic residues" evidence="1">
    <location>
        <begin position="1"/>
        <end position="16"/>
    </location>
</feature>
<evidence type="ECO:0000313" key="3">
    <source>
        <dbReference type="Proteomes" id="UP000032066"/>
    </source>
</evidence>
<dbReference type="Proteomes" id="UP000032066">
    <property type="component" value="Unassembled WGS sequence"/>
</dbReference>
<dbReference type="OrthoDB" id="9798386at2"/>
<protein>
    <submittedName>
        <fullName evidence="2">Uncharacterized protein</fullName>
    </submittedName>
</protein>
<keyword evidence="3" id="KW-1185">Reference proteome</keyword>
<dbReference type="AlphaFoldDB" id="A0A0D0Q676"/>
<reference evidence="2 3" key="1">
    <citation type="submission" date="2015-02" db="EMBL/GenBank/DDBJ databases">
        <title>Draft genome sequence of Kitasatospora griseola MF730-N6, a bafilomycin, terpentecin and satosporin producer.</title>
        <authorList>
            <person name="Arens J.C."/>
            <person name="Haltli B."/>
            <person name="Kerr R.G."/>
        </authorList>
    </citation>
    <scope>NUCLEOTIDE SEQUENCE [LARGE SCALE GENOMIC DNA]</scope>
    <source>
        <strain evidence="2 3">MF730-N6</strain>
    </source>
</reference>
<dbReference type="PATRIC" id="fig|2064.6.peg.789"/>